<dbReference type="Proteomes" id="UP000670925">
    <property type="component" value="Unassembled WGS sequence"/>
</dbReference>
<proteinExistence type="predicted"/>
<accession>A0AAW4J318</accession>
<organism evidence="2 3">
    <name type="scientific">Acinetobacter haemolyticus</name>
    <dbReference type="NCBI Taxonomy" id="29430"/>
    <lineage>
        <taxon>Bacteria</taxon>
        <taxon>Pseudomonadati</taxon>
        <taxon>Pseudomonadota</taxon>
        <taxon>Gammaproteobacteria</taxon>
        <taxon>Moraxellales</taxon>
        <taxon>Moraxellaceae</taxon>
        <taxon>Acinetobacter</taxon>
    </lineage>
</organism>
<sequence>MTLKNVEVLEKPTQDKTWFQKFRSKRAVTTAVALTGASVAIPAHAEVPDFLAPAVDALGGIGTSLAALFVVAIGITLVIIAFTNSRGGIRKAG</sequence>
<dbReference type="AlphaFoldDB" id="A0AAW4J318"/>
<reference evidence="2" key="1">
    <citation type="submission" date="2021-03" db="EMBL/GenBank/DDBJ databases">
        <title>Acinetobacter spp. whole-genome sequenced from Terengganu.</title>
        <authorList>
            <person name="Mohd Rani F."/>
        </authorList>
    </citation>
    <scope>NUCLEOTIDE SEQUENCE</scope>
    <source>
        <strain evidence="2">AC1502</strain>
    </source>
</reference>
<keyword evidence="1" id="KW-1133">Transmembrane helix</keyword>
<evidence type="ECO:0000313" key="2">
    <source>
        <dbReference type="EMBL" id="MBO3656709.1"/>
    </source>
</evidence>
<name>A0AAW4J318_ACIHA</name>
<evidence type="ECO:0000256" key="1">
    <source>
        <dbReference type="SAM" id="Phobius"/>
    </source>
</evidence>
<feature type="transmembrane region" description="Helical" evidence="1">
    <location>
        <begin position="57"/>
        <end position="82"/>
    </location>
</feature>
<dbReference type="RefSeq" id="WP_208463300.1">
    <property type="nucleotide sequence ID" value="NZ_JAGFOT010000001.1"/>
</dbReference>
<evidence type="ECO:0000313" key="3">
    <source>
        <dbReference type="Proteomes" id="UP000670925"/>
    </source>
</evidence>
<evidence type="ECO:0008006" key="4">
    <source>
        <dbReference type="Google" id="ProtNLM"/>
    </source>
</evidence>
<comment type="caution">
    <text evidence="2">The sequence shown here is derived from an EMBL/GenBank/DDBJ whole genome shotgun (WGS) entry which is preliminary data.</text>
</comment>
<keyword evidence="1" id="KW-0812">Transmembrane</keyword>
<protein>
    <recommendedName>
        <fullName evidence="4">Phage coat protein</fullName>
    </recommendedName>
</protein>
<keyword evidence="1" id="KW-0472">Membrane</keyword>
<feature type="transmembrane region" description="Helical" evidence="1">
    <location>
        <begin position="27"/>
        <end position="45"/>
    </location>
</feature>
<gene>
    <name evidence="2" type="ORF">J5N55_01215</name>
</gene>
<dbReference type="EMBL" id="JAGFOT010000001">
    <property type="protein sequence ID" value="MBO3656709.1"/>
    <property type="molecule type" value="Genomic_DNA"/>
</dbReference>